<dbReference type="InterPro" id="IPR023801">
    <property type="entry name" value="His_deacetylse_dom"/>
</dbReference>
<dbReference type="SUPFAM" id="SSF52768">
    <property type="entry name" value="Arginase/deacetylase"/>
    <property type="match status" value="1"/>
</dbReference>
<proteinExistence type="predicted"/>
<dbReference type="InterPro" id="IPR023696">
    <property type="entry name" value="Ureohydrolase_dom_sf"/>
</dbReference>
<organism evidence="3 4">
    <name type="scientific">Jejudonia soesokkakensis</name>
    <dbReference type="NCBI Taxonomy" id="1323432"/>
    <lineage>
        <taxon>Bacteria</taxon>
        <taxon>Pseudomonadati</taxon>
        <taxon>Bacteroidota</taxon>
        <taxon>Flavobacteriia</taxon>
        <taxon>Flavobacteriales</taxon>
        <taxon>Flavobacteriaceae</taxon>
        <taxon>Jejudonia</taxon>
    </lineage>
</organism>
<dbReference type="RefSeq" id="WP_380217621.1">
    <property type="nucleotide sequence ID" value="NZ_JBHTBN010000004.1"/>
</dbReference>
<evidence type="ECO:0000313" key="4">
    <source>
        <dbReference type="Proteomes" id="UP001596415"/>
    </source>
</evidence>
<reference evidence="4" key="1">
    <citation type="journal article" date="2019" name="Int. J. Syst. Evol. Microbiol.">
        <title>The Global Catalogue of Microorganisms (GCM) 10K type strain sequencing project: providing services to taxonomists for standard genome sequencing and annotation.</title>
        <authorList>
            <consortium name="The Broad Institute Genomics Platform"/>
            <consortium name="The Broad Institute Genome Sequencing Center for Infectious Disease"/>
            <person name="Wu L."/>
            <person name="Ma J."/>
        </authorList>
    </citation>
    <scope>NUCLEOTIDE SEQUENCE [LARGE SCALE GENOMIC DNA]</scope>
    <source>
        <strain evidence="4">CGMCC 1.16306</strain>
    </source>
</reference>
<dbReference type="Pfam" id="PF00850">
    <property type="entry name" value="Hist_deacetyl"/>
    <property type="match status" value="1"/>
</dbReference>
<evidence type="ECO:0000313" key="3">
    <source>
        <dbReference type="EMBL" id="MFC7357765.1"/>
    </source>
</evidence>
<evidence type="ECO:0000256" key="1">
    <source>
        <dbReference type="ARBA" id="ARBA00022801"/>
    </source>
</evidence>
<dbReference type="EMBL" id="JBHTBN010000004">
    <property type="protein sequence ID" value="MFC7357765.1"/>
    <property type="molecule type" value="Genomic_DNA"/>
</dbReference>
<comment type="caution">
    <text evidence="3">The sequence shown here is derived from an EMBL/GenBank/DDBJ whole genome shotgun (WGS) entry which is preliminary data.</text>
</comment>
<dbReference type="InterPro" id="IPR044150">
    <property type="entry name" value="HDAC_classIV"/>
</dbReference>
<dbReference type="PANTHER" id="PTHR10625:SF19">
    <property type="entry name" value="HISTONE DEACETYLASE 12"/>
    <property type="match status" value="1"/>
</dbReference>
<dbReference type="Gene3D" id="3.40.800.20">
    <property type="entry name" value="Histone deacetylase domain"/>
    <property type="match status" value="1"/>
</dbReference>
<keyword evidence="1" id="KW-0378">Hydrolase</keyword>
<dbReference type="CDD" id="cd09993">
    <property type="entry name" value="HDAC_classIV"/>
    <property type="match status" value="1"/>
</dbReference>
<protein>
    <submittedName>
        <fullName evidence="3">Histone deacetylase</fullName>
    </submittedName>
</protein>
<accession>A0ABW2MW17</accession>
<evidence type="ECO:0000259" key="2">
    <source>
        <dbReference type="Pfam" id="PF00850"/>
    </source>
</evidence>
<dbReference type="Proteomes" id="UP001596415">
    <property type="component" value="Unassembled WGS sequence"/>
</dbReference>
<dbReference type="PANTHER" id="PTHR10625">
    <property type="entry name" value="HISTONE DEACETYLASE HDAC1-RELATED"/>
    <property type="match status" value="1"/>
</dbReference>
<dbReference type="InterPro" id="IPR037138">
    <property type="entry name" value="His_deacetylse_dom_sf"/>
</dbReference>
<gene>
    <name evidence="3" type="ORF">ACFQO1_08705</name>
</gene>
<feature type="domain" description="Histone deacetylase" evidence="2">
    <location>
        <begin position="18"/>
        <end position="303"/>
    </location>
</feature>
<keyword evidence="4" id="KW-1185">Reference proteome</keyword>
<name>A0ABW2MW17_9FLAO</name>
<sequence length="317" mass="35539">MLKIAYHPIFKHNLPLGHRFPMSKYELLHSQLLHEGTCTPYNFFEPSGLPEREHLLAVHSQKYIDDLQHLTLKASAARKIGFPLSEKLVQREHLITQGTIEGCNYALENGIAMNIAGGTHHAYPDHGEAFCLFNDQAIGARYLLKKYAHPVNGMLKQVQHDAALIKKILIVDLDVHQGNGTAVIFKDDPSVFTFSMHGAGNYPFRKEKSDLDIAIPDGSGDDVFLSELKQTLPKLIATQQPNFIFYLSGVDILETDKLGRLSCTIEGCKERDRFVLQTCKAHQIPVQVSMGGGYSPEIKTIIEAHANTYRVAQQIYF</sequence>